<dbReference type="PANTHER" id="PTHR44858">
    <property type="entry name" value="TETRATRICOPEPTIDE REPEAT PROTEIN 6"/>
    <property type="match status" value="1"/>
</dbReference>
<dbReference type="Pfam" id="PF00515">
    <property type="entry name" value="TPR_1"/>
    <property type="match status" value="1"/>
</dbReference>
<dbReference type="EMBL" id="UINC01158360">
    <property type="protein sequence ID" value="SVD55863.1"/>
    <property type="molecule type" value="Genomic_DNA"/>
</dbReference>
<dbReference type="InterPro" id="IPR019734">
    <property type="entry name" value="TPR_rpt"/>
</dbReference>
<name>A0A382WAN1_9ZZZZ</name>
<keyword evidence="2" id="KW-0802">TPR repeat</keyword>
<dbReference type="AlphaFoldDB" id="A0A382WAN1"/>
<dbReference type="Gene3D" id="1.25.40.10">
    <property type="entry name" value="Tetratricopeptide repeat domain"/>
    <property type="match status" value="2"/>
</dbReference>
<keyword evidence="1" id="KW-0677">Repeat</keyword>
<accession>A0A382WAN1</accession>
<dbReference type="InterPro" id="IPR011990">
    <property type="entry name" value="TPR-like_helical_dom_sf"/>
</dbReference>
<dbReference type="InterPro" id="IPR050498">
    <property type="entry name" value="Ycf3"/>
</dbReference>
<sequence length="242" mass="28047">MIKKYKFKILLYLFLVACGNAEEQVRVPSSASEIKDPVDLIKLADSKKTAGAYDEAIDALDKALQLDPLSSQVFYQKGLIYEEWDKREEALEAYKEAIEINPDHNDARLGLASLYDKSVLNELALEQYLKVAETIKNDPELYFKIALEYWYLQDILKTAEYYNRVIELNKDHLQAHLNLVSVYERMKDWEKALLEIKIVKQLSSATQDQQAMKIAENKLKFIEGRMNLTKGDMKRKSEPPFD</sequence>
<evidence type="ECO:0000256" key="2">
    <source>
        <dbReference type="ARBA" id="ARBA00022803"/>
    </source>
</evidence>
<proteinExistence type="predicted"/>
<dbReference type="Pfam" id="PF13181">
    <property type="entry name" value="TPR_8"/>
    <property type="match status" value="2"/>
</dbReference>
<gene>
    <name evidence="3" type="ORF">METZ01_LOCUS408717</name>
</gene>
<dbReference type="PANTHER" id="PTHR44858:SF1">
    <property type="entry name" value="UDP-N-ACETYLGLUCOSAMINE--PEPTIDE N-ACETYLGLUCOSAMINYLTRANSFERASE SPINDLY-RELATED"/>
    <property type="match status" value="1"/>
</dbReference>
<dbReference type="SUPFAM" id="SSF48452">
    <property type="entry name" value="TPR-like"/>
    <property type="match status" value="1"/>
</dbReference>
<dbReference type="PROSITE" id="PS50293">
    <property type="entry name" value="TPR_REGION"/>
    <property type="match status" value="1"/>
</dbReference>
<protein>
    <submittedName>
        <fullName evidence="3">Uncharacterized protein</fullName>
    </submittedName>
</protein>
<reference evidence="3" key="1">
    <citation type="submission" date="2018-05" db="EMBL/GenBank/DDBJ databases">
        <authorList>
            <person name="Lanie J.A."/>
            <person name="Ng W.-L."/>
            <person name="Kazmierczak K.M."/>
            <person name="Andrzejewski T.M."/>
            <person name="Davidsen T.M."/>
            <person name="Wayne K.J."/>
            <person name="Tettelin H."/>
            <person name="Glass J.I."/>
            <person name="Rusch D."/>
            <person name="Podicherti R."/>
            <person name="Tsui H.-C.T."/>
            <person name="Winkler M.E."/>
        </authorList>
    </citation>
    <scope>NUCLEOTIDE SEQUENCE</scope>
</reference>
<evidence type="ECO:0000256" key="1">
    <source>
        <dbReference type="ARBA" id="ARBA00022737"/>
    </source>
</evidence>
<organism evidence="3">
    <name type="scientific">marine metagenome</name>
    <dbReference type="NCBI Taxonomy" id="408172"/>
    <lineage>
        <taxon>unclassified sequences</taxon>
        <taxon>metagenomes</taxon>
        <taxon>ecological metagenomes</taxon>
    </lineage>
</organism>
<dbReference type="PROSITE" id="PS50005">
    <property type="entry name" value="TPR"/>
    <property type="match status" value="3"/>
</dbReference>
<evidence type="ECO:0000313" key="3">
    <source>
        <dbReference type="EMBL" id="SVD55863.1"/>
    </source>
</evidence>
<dbReference type="SMART" id="SM00028">
    <property type="entry name" value="TPR"/>
    <property type="match status" value="4"/>
</dbReference>